<keyword evidence="2" id="KW-1185">Reference proteome</keyword>
<gene>
    <name evidence="1" type="ORF">X474_05945</name>
</gene>
<protein>
    <submittedName>
        <fullName evidence="1">Uncharacterized protein</fullName>
    </submittedName>
</protein>
<sequence length="36" mass="4151">MTESRYPSAGRVLKKRPAMLAMNTPQKWRSIFGDPE</sequence>
<dbReference type="EMBL" id="AZAC01000005">
    <property type="protein sequence ID" value="KIX15054.1"/>
    <property type="molecule type" value="Genomic_DNA"/>
</dbReference>
<accession>A0A0D2JA92</accession>
<reference evidence="1 2" key="1">
    <citation type="submission" date="2013-11" db="EMBL/GenBank/DDBJ databases">
        <title>Metagenomic analysis of a methanogenic consortium involved in long chain n-alkane degradation.</title>
        <authorList>
            <person name="Davidova I.A."/>
            <person name="Callaghan A.V."/>
            <person name="Wawrik B."/>
            <person name="Pruitt S."/>
            <person name="Marks C."/>
            <person name="Duncan K.E."/>
            <person name="Suflita J.M."/>
        </authorList>
    </citation>
    <scope>NUCLEOTIDE SEQUENCE [LARGE SCALE GENOMIC DNA]</scope>
    <source>
        <strain evidence="1 2">SPR</strain>
    </source>
</reference>
<evidence type="ECO:0000313" key="1">
    <source>
        <dbReference type="EMBL" id="KIX15054.1"/>
    </source>
</evidence>
<dbReference type="AlphaFoldDB" id="A0A0D2JA92"/>
<dbReference type="Proteomes" id="UP000032233">
    <property type="component" value="Unassembled WGS sequence"/>
</dbReference>
<organism evidence="1 2">
    <name type="scientific">Dethiosulfatarculus sandiegensis</name>
    <dbReference type="NCBI Taxonomy" id="1429043"/>
    <lineage>
        <taxon>Bacteria</taxon>
        <taxon>Pseudomonadati</taxon>
        <taxon>Thermodesulfobacteriota</taxon>
        <taxon>Desulfarculia</taxon>
        <taxon>Desulfarculales</taxon>
        <taxon>Desulfarculaceae</taxon>
        <taxon>Dethiosulfatarculus</taxon>
    </lineage>
</organism>
<proteinExistence type="predicted"/>
<name>A0A0D2JA92_9BACT</name>
<dbReference type="InParanoid" id="A0A0D2JA92"/>
<evidence type="ECO:0000313" key="2">
    <source>
        <dbReference type="Proteomes" id="UP000032233"/>
    </source>
</evidence>
<comment type="caution">
    <text evidence="1">The sequence shown here is derived from an EMBL/GenBank/DDBJ whole genome shotgun (WGS) entry which is preliminary data.</text>
</comment>